<dbReference type="Proteomes" id="UP000682733">
    <property type="component" value="Unassembled WGS sequence"/>
</dbReference>
<evidence type="ECO:0000313" key="4">
    <source>
        <dbReference type="EMBL" id="CAF3558105.1"/>
    </source>
</evidence>
<evidence type="ECO:0000313" key="2">
    <source>
        <dbReference type="EMBL" id="CAF0776843.1"/>
    </source>
</evidence>
<dbReference type="EMBL" id="CAJOBA010000809">
    <property type="protein sequence ID" value="CAF3558105.1"/>
    <property type="molecule type" value="Genomic_DNA"/>
</dbReference>
<evidence type="ECO:0000313" key="3">
    <source>
        <dbReference type="EMBL" id="CAF0842165.1"/>
    </source>
</evidence>
<dbReference type="Proteomes" id="UP000681722">
    <property type="component" value="Unassembled WGS sequence"/>
</dbReference>
<dbReference type="Proteomes" id="UP000677228">
    <property type="component" value="Unassembled WGS sequence"/>
</dbReference>
<dbReference type="Proteomes" id="UP000663829">
    <property type="component" value="Unassembled WGS sequence"/>
</dbReference>
<dbReference type="EMBL" id="CAJNOK010000809">
    <property type="protein sequence ID" value="CAF0776843.1"/>
    <property type="molecule type" value="Genomic_DNA"/>
</dbReference>
<dbReference type="EMBL" id="CAJNOQ010000822">
    <property type="protein sequence ID" value="CAF0842165.1"/>
    <property type="molecule type" value="Genomic_DNA"/>
</dbReference>
<proteinExistence type="predicted"/>
<protein>
    <recommendedName>
        <fullName evidence="1">G domain-containing protein</fullName>
    </recommendedName>
</protein>
<keyword evidence="6" id="KW-1185">Reference proteome</keyword>
<sequence>MVKLNDASIAKALVIGETGSGKSTFINYLTNYFRHGSLNNVKVAIPSKYRPHITEHFAHNENNVSDTTQSKTDSCNQYMFNDDRTNRQYIFLDTPGLSDTRGAKQDDENMTKIIDSVETLGGIAAVIIVVNGTNPRLTANMQNVIARLRGNLPDVVMDSVVVVLTNAKRHEANFDLKSLELHGNVYPYYMQNSAFSQDAATWDQRAMEVGLHK</sequence>
<evidence type="ECO:0000313" key="5">
    <source>
        <dbReference type="EMBL" id="CAF3629495.1"/>
    </source>
</evidence>
<dbReference type="AlphaFoldDB" id="A0A813VKV1"/>
<name>A0A813VKV1_9BILA</name>
<dbReference type="OrthoDB" id="2386367at2759"/>
<evidence type="ECO:0000259" key="1">
    <source>
        <dbReference type="Pfam" id="PF01926"/>
    </source>
</evidence>
<dbReference type="CDD" id="cd00882">
    <property type="entry name" value="Ras_like_GTPase"/>
    <property type="match status" value="1"/>
</dbReference>
<gene>
    <name evidence="3" type="ORF">GPM918_LOCUS5621</name>
    <name evidence="2" type="ORF">OVA965_LOCUS3387</name>
    <name evidence="5" type="ORF">SRO942_LOCUS5621</name>
    <name evidence="4" type="ORF">TMI583_LOCUS3386</name>
</gene>
<dbReference type="GO" id="GO:0005525">
    <property type="term" value="F:GTP binding"/>
    <property type="evidence" value="ECO:0007669"/>
    <property type="project" value="InterPro"/>
</dbReference>
<comment type="caution">
    <text evidence="3">The sequence shown here is derived from an EMBL/GenBank/DDBJ whole genome shotgun (WGS) entry which is preliminary data.</text>
</comment>
<dbReference type="PANTHER" id="PTHR32046:SF12">
    <property type="entry name" value="AIG1-TYPE G DOMAIN-CONTAINING PROTEIN"/>
    <property type="match status" value="1"/>
</dbReference>
<dbReference type="PANTHER" id="PTHR32046">
    <property type="entry name" value="G DOMAIN-CONTAINING PROTEIN"/>
    <property type="match status" value="1"/>
</dbReference>
<dbReference type="InterPro" id="IPR006073">
    <property type="entry name" value="GTP-bd"/>
</dbReference>
<feature type="domain" description="G" evidence="1">
    <location>
        <begin position="12"/>
        <end position="148"/>
    </location>
</feature>
<dbReference type="InterPro" id="IPR027417">
    <property type="entry name" value="P-loop_NTPase"/>
</dbReference>
<dbReference type="Gene3D" id="3.40.50.300">
    <property type="entry name" value="P-loop containing nucleotide triphosphate hydrolases"/>
    <property type="match status" value="1"/>
</dbReference>
<organism evidence="3 6">
    <name type="scientific">Didymodactylos carnosus</name>
    <dbReference type="NCBI Taxonomy" id="1234261"/>
    <lineage>
        <taxon>Eukaryota</taxon>
        <taxon>Metazoa</taxon>
        <taxon>Spiralia</taxon>
        <taxon>Gnathifera</taxon>
        <taxon>Rotifera</taxon>
        <taxon>Eurotatoria</taxon>
        <taxon>Bdelloidea</taxon>
        <taxon>Philodinida</taxon>
        <taxon>Philodinidae</taxon>
        <taxon>Didymodactylos</taxon>
    </lineage>
</organism>
<evidence type="ECO:0000313" key="6">
    <source>
        <dbReference type="Proteomes" id="UP000663829"/>
    </source>
</evidence>
<dbReference type="Pfam" id="PF01926">
    <property type="entry name" value="MMR_HSR1"/>
    <property type="match status" value="1"/>
</dbReference>
<dbReference type="SUPFAM" id="SSF52540">
    <property type="entry name" value="P-loop containing nucleoside triphosphate hydrolases"/>
    <property type="match status" value="1"/>
</dbReference>
<dbReference type="EMBL" id="CAJOBC010000822">
    <property type="protein sequence ID" value="CAF3629495.1"/>
    <property type="molecule type" value="Genomic_DNA"/>
</dbReference>
<accession>A0A813VKV1</accession>
<reference evidence="3" key="1">
    <citation type="submission" date="2021-02" db="EMBL/GenBank/DDBJ databases">
        <authorList>
            <person name="Nowell W R."/>
        </authorList>
    </citation>
    <scope>NUCLEOTIDE SEQUENCE</scope>
</reference>